<feature type="compositionally biased region" description="Low complexity" evidence="2">
    <location>
        <begin position="279"/>
        <end position="288"/>
    </location>
</feature>
<evidence type="ECO:0000259" key="3">
    <source>
        <dbReference type="PROSITE" id="PS50175"/>
    </source>
</evidence>
<name>A0A016USW9_9BILA</name>
<proteinExistence type="predicted"/>
<gene>
    <name evidence="4" type="primary">Acey_s0029.g1963</name>
    <name evidence="4" type="ORF">Y032_0029g1963</name>
</gene>
<comment type="caution">
    <text evidence="4">The sequence shown here is derived from an EMBL/GenBank/DDBJ whole genome shotgun (WGS) entry which is preliminary data.</text>
</comment>
<dbReference type="EMBL" id="JARK01001365">
    <property type="protein sequence ID" value="EYC17927.1"/>
    <property type="molecule type" value="Genomic_DNA"/>
</dbReference>
<dbReference type="STRING" id="53326.A0A016USW9"/>
<evidence type="ECO:0000256" key="2">
    <source>
        <dbReference type="SAM" id="MobiDB-lite"/>
    </source>
</evidence>
<keyword evidence="5" id="KW-1185">Reference proteome</keyword>
<protein>
    <recommendedName>
        <fullName evidence="3">Peptidase A2 domain-containing protein</fullName>
    </recommendedName>
</protein>
<dbReference type="GO" id="GO:0006508">
    <property type="term" value="P:proteolysis"/>
    <property type="evidence" value="ECO:0007669"/>
    <property type="project" value="InterPro"/>
</dbReference>
<keyword evidence="1" id="KW-0378">Hydrolase</keyword>
<dbReference type="Pfam" id="PF13975">
    <property type="entry name" value="gag-asp_proteas"/>
    <property type="match status" value="1"/>
</dbReference>
<evidence type="ECO:0000313" key="5">
    <source>
        <dbReference type="Proteomes" id="UP000024635"/>
    </source>
</evidence>
<feature type="domain" description="Peptidase A2" evidence="3">
    <location>
        <begin position="25"/>
        <end position="108"/>
    </location>
</feature>
<dbReference type="Gene3D" id="2.40.70.10">
    <property type="entry name" value="Acid Proteases"/>
    <property type="match status" value="1"/>
</dbReference>
<dbReference type="AlphaFoldDB" id="A0A016USW9"/>
<dbReference type="Proteomes" id="UP000024635">
    <property type="component" value="Unassembled WGS sequence"/>
</dbReference>
<evidence type="ECO:0000313" key="4">
    <source>
        <dbReference type="EMBL" id="EYC17927.1"/>
    </source>
</evidence>
<feature type="region of interest" description="Disordered" evidence="2">
    <location>
        <begin position="250"/>
        <end position="320"/>
    </location>
</feature>
<evidence type="ECO:0000256" key="1">
    <source>
        <dbReference type="ARBA" id="ARBA00022801"/>
    </source>
</evidence>
<dbReference type="InterPro" id="IPR021109">
    <property type="entry name" value="Peptidase_aspartic_dom_sf"/>
</dbReference>
<dbReference type="GO" id="GO:0004190">
    <property type="term" value="F:aspartic-type endopeptidase activity"/>
    <property type="evidence" value="ECO:0007669"/>
    <property type="project" value="InterPro"/>
</dbReference>
<sequence>MNEQIVLLTAEGSVWNPRKQQYEKILFVFDTGAQKTVVDENLVKQFGLPKHMTEKSSISGNAGRTETFESHVVALKIDTAFGEEIEMTVQTRPVITNGFPSIRLEQDDVTFLKASDIFLTNTKLRGEIQIPRVLVGLDYYHDLITLSGNRTPSGLHIAKTVFGHAIYGRGLSRVSQPKSVSYNLTAICEETEHQTLQKNPEFDGPMNGQKAGNLPKYSGEIIHAYGFTTSSLPLKEVATDVANNHSVAVRRLQPPQPQPSAANSSRHRPVLHVKPPSTPSSHRSPPTSADRRRPSRHQAVLHNRPRQDVNPRRTTTTWKKAKPSDYSYDYSCRSPEYHRRIDDPYCTHYHHPYRTSCGGGGLTRLMLAMILTSQNDVVSRTRHTLLTFLTIPCTVSLCNKYIH</sequence>
<accession>A0A016USW9</accession>
<reference evidence="5" key="1">
    <citation type="journal article" date="2015" name="Nat. Genet.">
        <title>The genome and transcriptome of the zoonotic hookworm Ancylostoma ceylanicum identify infection-specific gene families.</title>
        <authorList>
            <person name="Schwarz E.M."/>
            <person name="Hu Y."/>
            <person name="Antoshechkin I."/>
            <person name="Miller M.M."/>
            <person name="Sternberg P.W."/>
            <person name="Aroian R.V."/>
        </authorList>
    </citation>
    <scope>NUCLEOTIDE SEQUENCE</scope>
    <source>
        <strain evidence="5">HY135</strain>
    </source>
</reference>
<dbReference type="InterPro" id="IPR001995">
    <property type="entry name" value="Peptidase_A2_cat"/>
</dbReference>
<organism evidence="4 5">
    <name type="scientific">Ancylostoma ceylanicum</name>
    <dbReference type="NCBI Taxonomy" id="53326"/>
    <lineage>
        <taxon>Eukaryota</taxon>
        <taxon>Metazoa</taxon>
        <taxon>Ecdysozoa</taxon>
        <taxon>Nematoda</taxon>
        <taxon>Chromadorea</taxon>
        <taxon>Rhabditida</taxon>
        <taxon>Rhabditina</taxon>
        <taxon>Rhabditomorpha</taxon>
        <taxon>Strongyloidea</taxon>
        <taxon>Ancylostomatidae</taxon>
        <taxon>Ancylostomatinae</taxon>
        <taxon>Ancylostoma</taxon>
    </lineage>
</organism>
<dbReference type="PROSITE" id="PS50175">
    <property type="entry name" value="ASP_PROT_RETROV"/>
    <property type="match status" value="1"/>
</dbReference>